<comment type="caution">
    <text evidence="4">The sequence shown here is derived from an EMBL/GenBank/DDBJ whole genome shotgun (WGS) entry which is preliminary data.</text>
</comment>
<dbReference type="PROSITE" id="PS51257">
    <property type="entry name" value="PROKAR_LIPOPROTEIN"/>
    <property type="match status" value="1"/>
</dbReference>
<dbReference type="Pfam" id="PF13205">
    <property type="entry name" value="Big_5"/>
    <property type="match status" value="7"/>
</dbReference>
<evidence type="ECO:0000256" key="1">
    <source>
        <dbReference type="ARBA" id="ARBA00005445"/>
    </source>
</evidence>
<proteinExistence type="inferred from homology"/>
<feature type="domain" description="SbsA Ig-like" evidence="3">
    <location>
        <begin position="39"/>
        <end position="145"/>
    </location>
</feature>
<feature type="domain" description="SbsA Ig-like" evidence="3">
    <location>
        <begin position="148"/>
        <end position="247"/>
    </location>
</feature>
<dbReference type="Proteomes" id="UP000321935">
    <property type="component" value="Unassembled WGS sequence"/>
</dbReference>
<evidence type="ECO:0000313" key="4">
    <source>
        <dbReference type="EMBL" id="TXE02966.1"/>
    </source>
</evidence>
<name>A0A5C7AE46_9BACT</name>
<dbReference type="EMBL" id="VORW01000028">
    <property type="protein sequence ID" value="TXE02966.1"/>
    <property type="molecule type" value="Genomic_DNA"/>
</dbReference>
<feature type="domain" description="SbsA Ig-like" evidence="3">
    <location>
        <begin position="463"/>
        <end position="563"/>
    </location>
</feature>
<accession>A0A5C7AE46</accession>
<evidence type="ECO:0000313" key="5">
    <source>
        <dbReference type="Proteomes" id="UP000321935"/>
    </source>
</evidence>
<dbReference type="OrthoDB" id="2582440at2"/>
<dbReference type="InterPro" id="IPR032812">
    <property type="entry name" value="SbsA_Ig"/>
</dbReference>
<organism evidence="4 5">
    <name type="scientific">Algoriphagus aquimarinus</name>
    <dbReference type="NCBI Taxonomy" id="237018"/>
    <lineage>
        <taxon>Bacteria</taxon>
        <taxon>Pseudomonadati</taxon>
        <taxon>Bacteroidota</taxon>
        <taxon>Cytophagia</taxon>
        <taxon>Cytophagales</taxon>
        <taxon>Cyclobacteriaceae</taxon>
        <taxon>Algoriphagus</taxon>
    </lineage>
</organism>
<dbReference type="InterPro" id="IPR021884">
    <property type="entry name" value="Ice-bd_prot"/>
</dbReference>
<dbReference type="Gene3D" id="2.60.40.1220">
    <property type="match status" value="7"/>
</dbReference>
<feature type="domain" description="SbsA Ig-like" evidence="3">
    <location>
        <begin position="674"/>
        <end position="774"/>
    </location>
</feature>
<keyword evidence="2" id="KW-0732">Signal</keyword>
<dbReference type="RefSeq" id="WP_146921108.1">
    <property type="nucleotide sequence ID" value="NZ_VORW01000028.1"/>
</dbReference>
<dbReference type="Pfam" id="PF11999">
    <property type="entry name" value="Ice_binding"/>
    <property type="match status" value="1"/>
</dbReference>
<feature type="domain" description="SbsA Ig-like" evidence="3">
    <location>
        <begin position="356"/>
        <end position="456"/>
    </location>
</feature>
<evidence type="ECO:0000256" key="2">
    <source>
        <dbReference type="ARBA" id="ARBA00022729"/>
    </source>
</evidence>
<sequence length="1000" mass="103128">MKTETTKKRLWRTILVAFSITVFLGSCQDEFDQLLGICPEVESTNPSDEAIGVQLNKTIAVTFNDTMNPTSITDASFSLRVINSSGETENIVAGALSYDAATNTMSFLPDAPLAPNTTYTGKVEPIVTDLTGNVLQTPYIWTFTTGESPAVIATDPEDLSTGNALNKAITAKFSTSMDPETIKASSFTIKAGTTTIAGVVSYMDSTATFTPSIDLLPATTYTGTISVEATNTDGIPLAEEYTWTFNTGDAPTVVSVDPKDLEKNVAGNKVISAIFSEMMDGASINASSFTLKTGTVAVAGTVSYSDLTAVFKPLTQLLSNTTYTATISKTAKNPLGISITNDFVWNFTTSASNVAVAPTVTSTDPLNNATNVALNKVVKATFSEAMNSSTVTGATFTLKQGNTAVAGTITYSGTTASFTPNSPLSPSLVYTATITTGAKNSAGTALASNYQWAFTTAASNVAVAPTVTSTDPVNNATNIGLNKVVKATFSELMNPATISGTTFTLKQGANTINGSVTYSGTTASFSPSNPLSPNLTYTATITTGAKNLAGTALASNYVWNFTTAASNVAVAPTVTSTDPVNNATNVALNKVVKATFSEAMNSSTVTEATFTLKQGNTAVAGAVTYSGTTASFTPNSPLTPSLVYTATITTGAKNPAGTALASNYQWTFTTAAVVAPRVLSTDPQNNATNIELNKVVKATFSELMNPATISGTTFTLKQGANTINGSVTYSGTTASFSPSNPLSPNLTYTATITTGAQNLAGTGLAEDYVWTFKTLTQQSASFVDLKTAGRFGIFAATGISNNAGFSEIRNLDVGITPGARSSVTGFPPAKIINGAIYASDDLSPAGVAAMLVQAKKDLTEAYLFAEGATSPAPATVAGDQGGKTLAPGIYKSNSTLLIQSGDLTLDAQGDPNAVWIFQIASGFTTVGGAGGSVILSGGAQAKNIFWQVGSSATIGDNTKFKGNVLALTSITMNSNATIVGRMLVINGAVVMTNTNIIEKP</sequence>
<protein>
    <submittedName>
        <fullName evidence="4">DUF3494 domain-containing protein</fullName>
    </submittedName>
</protein>
<dbReference type="AlphaFoldDB" id="A0A5C7AE46"/>
<feature type="domain" description="SbsA Ig-like" evidence="3">
    <location>
        <begin position="570"/>
        <end position="670"/>
    </location>
</feature>
<gene>
    <name evidence="4" type="ORF">ESV85_20940</name>
</gene>
<dbReference type="InterPro" id="IPR014755">
    <property type="entry name" value="Cu-Rt/internalin_Ig-like"/>
</dbReference>
<comment type="similarity">
    <text evidence="1">Belongs to the ice-binding protein family.</text>
</comment>
<feature type="domain" description="SbsA Ig-like" evidence="3">
    <location>
        <begin position="249"/>
        <end position="349"/>
    </location>
</feature>
<evidence type="ECO:0000259" key="3">
    <source>
        <dbReference type="Pfam" id="PF13205"/>
    </source>
</evidence>
<reference evidence="4 5" key="1">
    <citation type="submission" date="2019-08" db="EMBL/GenBank/DDBJ databases">
        <title>Genomes sequence of Algoriphagus aquimarinus ACAM450.</title>
        <authorList>
            <person name="Bowman J.P."/>
        </authorList>
    </citation>
    <scope>NUCLEOTIDE SEQUENCE [LARGE SCALE GENOMIC DNA]</scope>
    <source>
        <strain evidence="4 5">ACAM 450</strain>
    </source>
</reference>